<dbReference type="RefSeq" id="WP_263797978.1">
    <property type="nucleotide sequence ID" value="NZ_AP027141.1"/>
</dbReference>
<keyword evidence="1" id="KW-1133">Transmembrane helix</keyword>
<dbReference type="Proteomes" id="UP001317779">
    <property type="component" value="Chromosome"/>
</dbReference>
<evidence type="ECO:0000313" key="2">
    <source>
        <dbReference type="EMBL" id="BDV31431.1"/>
    </source>
</evidence>
<keyword evidence="1" id="KW-0812">Transmembrane</keyword>
<proteinExistence type="predicted"/>
<organism evidence="2 3">
    <name type="scientific">Microbacterium terricola</name>
    <dbReference type="NCBI Taxonomy" id="344163"/>
    <lineage>
        <taxon>Bacteria</taxon>
        <taxon>Bacillati</taxon>
        <taxon>Actinomycetota</taxon>
        <taxon>Actinomycetes</taxon>
        <taxon>Micrococcales</taxon>
        <taxon>Microbacteriaceae</taxon>
        <taxon>Microbacterium</taxon>
    </lineage>
</organism>
<keyword evidence="3" id="KW-1185">Reference proteome</keyword>
<evidence type="ECO:0000313" key="3">
    <source>
        <dbReference type="Proteomes" id="UP001317779"/>
    </source>
</evidence>
<evidence type="ECO:0000256" key="1">
    <source>
        <dbReference type="SAM" id="Phobius"/>
    </source>
</evidence>
<reference evidence="2 3" key="1">
    <citation type="submission" date="2022-12" db="EMBL/GenBank/DDBJ databases">
        <title>Microbacterium terricola strain KV-448 chromosome, complete genome.</title>
        <authorList>
            <person name="Oshima T."/>
            <person name="Moriya T."/>
            <person name="Bessho Y."/>
        </authorList>
    </citation>
    <scope>NUCLEOTIDE SEQUENCE [LARGE SCALE GENOMIC DNA]</scope>
    <source>
        <strain evidence="2 3">KV-448</strain>
    </source>
</reference>
<accession>A0ABM8E112</accession>
<gene>
    <name evidence="2" type="ORF">Microterr_20910</name>
</gene>
<sequence>MNNDYSGLAAGLGVGFFVLMLVLYFAILGLMLWVSYLILRTAVKNGILLADQERAKRGPIGAAPRFVQQPPPPPPYT</sequence>
<name>A0ABM8E112_9MICO</name>
<keyword evidence="1" id="KW-0472">Membrane</keyword>
<feature type="transmembrane region" description="Helical" evidence="1">
    <location>
        <begin position="12"/>
        <end position="39"/>
    </location>
</feature>
<protein>
    <submittedName>
        <fullName evidence="2">Uncharacterized protein</fullName>
    </submittedName>
</protein>
<dbReference type="EMBL" id="AP027141">
    <property type="protein sequence ID" value="BDV31431.1"/>
    <property type="molecule type" value="Genomic_DNA"/>
</dbReference>